<reference evidence="1" key="1">
    <citation type="submission" date="2018-04" db="EMBL/GenBank/DDBJ databases">
        <title>Genomes of Endosymbiotic and Endophytic Bradyrhizobium Publication status.</title>
        <authorList>
            <person name="Guha S."/>
            <person name="Jorrin B."/>
            <person name="Sarkar M."/>
            <person name="Poole P.S."/>
            <person name="DasGupta M."/>
        </authorList>
    </citation>
    <scope>NUCLEOTIDE SEQUENCE</scope>
    <source>
        <strain evidence="1">WBOS16</strain>
    </source>
</reference>
<evidence type="ECO:0000313" key="2">
    <source>
        <dbReference type="Proteomes" id="UP001058872"/>
    </source>
</evidence>
<dbReference type="InterPro" id="IPR036388">
    <property type="entry name" value="WH-like_DNA-bd_sf"/>
</dbReference>
<dbReference type="AlphaFoldDB" id="A0AAE9NHM4"/>
<dbReference type="Gene3D" id="1.10.10.10">
    <property type="entry name" value="Winged helix-like DNA-binding domain superfamily/Winged helix DNA-binding domain"/>
    <property type="match status" value="1"/>
</dbReference>
<dbReference type="SUPFAM" id="SSF48452">
    <property type="entry name" value="TPR-like"/>
    <property type="match status" value="1"/>
</dbReference>
<protein>
    <recommendedName>
        <fullName evidence="3">Tetratricopeptide repeat protein</fullName>
    </recommendedName>
</protein>
<dbReference type="Gene3D" id="1.25.40.10">
    <property type="entry name" value="Tetratricopeptide repeat domain"/>
    <property type="match status" value="1"/>
</dbReference>
<organism evidence="1 2">
    <name type="scientific">Bradyrhizobium betae</name>
    <dbReference type="NCBI Taxonomy" id="244734"/>
    <lineage>
        <taxon>Bacteria</taxon>
        <taxon>Pseudomonadati</taxon>
        <taxon>Pseudomonadota</taxon>
        <taxon>Alphaproteobacteria</taxon>
        <taxon>Hyphomicrobiales</taxon>
        <taxon>Nitrobacteraceae</taxon>
        <taxon>Bradyrhizobium</taxon>
    </lineage>
</organism>
<evidence type="ECO:0008006" key="3">
    <source>
        <dbReference type="Google" id="ProtNLM"/>
    </source>
</evidence>
<dbReference type="InterPro" id="IPR011990">
    <property type="entry name" value="TPR-like_helical_dom_sf"/>
</dbReference>
<dbReference type="SUPFAM" id="SSF46894">
    <property type="entry name" value="C-terminal effector domain of the bipartite response regulators"/>
    <property type="match status" value="1"/>
</dbReference>
<dbReference type="InterPro" id="IPR016032">
    <property type="entry name" value="Sig_transdc_resp-reg_C-effctor"/>
</dbReference>
<evidence type="ECO:0000313" key="1">
    <source>
        <dbReference type="EMBL" id="UUO69917.1"/>
    </source>
</evidence>
<gene>
    <name evidence="1" type="ORF">DCM83_30355</name>
</gene>
<dbReference type="GO" id="GO:0003677">
    <property type="term" value="F:DNA binding"/>
    <property type="evidence" value="ECO:0007669"/>
    <property type="project" value="InterPro"/>
</dbReference>
<dbReference type="Proteomes" id="UP001058872">
    <property type="component" value="Chromosome"/>
</dbReference>
<accession>A0AAE9NHM4</accession>
<dbReference type="EMBL" id="CP028989">
    <property type="protein sequence ID" value="UUO69917.1"/>
    <property type="molecule type" value="Genomic_DNA"/>
</dbReference>
<name>A0AAE9NHM4_9BRAD</name>
<proteinExistence type="predicted"/>
<sequence>MVEIKRIEINLFGACVVRSTQAGGFEITGAKHKALFALLATAPFGRRTRPFLQDTLWGTACYDTGRQSLRRALSDIRQIMGDCFTDVLSSTNSDLTLDLARVSFIGRPGSGELLEGINLKEDGFNSWLGAMRQNPQQIYSLYGCSTQSLAAPMLPFVAVLPFRTIGGTPEHAVLGDWLAEEVSRSLSRSNLTSVISHWSSRALDHRAVDIATVREQLAVDYCLVGTLRVASREIILDADLVDTISGRILWTRQFAGPIGRFMDRCAEGVAEIVRAIGATVADDAISHVSDRRLSDVEDHRLLVAGVGLMHRPALRDFARSRELIEETLKRAPNAAEAHAWFGKWHALSVFNGWSTDPAKDTRIALDSTARALDINPDNAFCLTIDGFAHNNLLRRMDIASARYDEALRRNPNEALAWLLKGALNAFQDHGPTAVTAAERARRLSPIDPFRYYYESLSATALLSAGRYAEALDFAECSLQRHHRHISTLRTKIVALHNLGRIEDAKRAASDLLTRQPHFTVSAYRRDHPAADYNFGKRAAEALSAAGIP</sequence>
<dbReference type="GO" id="GO:0006355">
    <property type="term" value="P:regulation of DNA-templated transcription"/>
    <property type="evidence" value="ECO:0007669"/>
    <property type="project" value="InterPro"/>
</dbReference>